<feature type="region of interest" description="Disordered" evidence="1">
    <location>
        <begin position="308"/>
        <end position="338"/>
    </location>
</feature>
<evidence type="ECO:0000259" key="2">
    <source>
        <dbReference type="PROSITE" id="PS50090"/>
    </source>
</evidence>
<dbReference type="Gene3D" id="1.10.10.60">
    <property type="entry name" value="Homeodomain-like"/>
    <property type="match status" value="1"/>
</dbReference>
<proteinExistence type="predicted"/>
<dbReference type="EMBL" id="SDMP01000018">
    <property type="protein sequence ID" value="RYQ95720.1"/>
    <property type="molecule type" value="Genomic_DNA"/>
</dbReference>
<keyword evidence="4" id="KW-1185">Reference proteome</keyword>
<dbReference type="InterPro" id="IPR001005">
    <property type="entry name" value="SANT/Myb"/>
</dbReference>
<dbReference type="CDD" id="cd00167">
    <property type="entry name" value="SANT"/>
    <property type="match status" value="1"/>
</dbReference>
<gene>
    <name evidence="3" type="ORF">Ahy_B08g091067</name>
</gene>
<dbReference type="STRING" id="3818.A0A444Y1B9"/>
<organism evidence="3 4">
    <name type="scientific">Arachis hypogaea</name>
    <name type="common">Peanut</name>
    <dbReference type="NCBI Taxonomy" id="3818"/>
    <lineage>
        <taxon>Eukaryota</taxon>
        <taxon>Viridiplantae</taxon>
        <taxon>Streptophyta</taxon>
        <taxon>Embryophyta</taxon>
        <taxon>Tracheophyta</taxon>
        <taxon>Spermatophyta</taxon>
        <taxon>Magnoliopsida</taxon>
        <taxon>eudicotyledons</taxon>
        <taxon>Gunneridae</taxon>
        <taxon>Pentapetalae</taxon>
        <taxon>rosids</taxon>
        <taxon>fabids</taxon>
        <taxon>Fabales</taxon>
        <taxon>Fabaceae</taxon>
        <taxon>Papilionoideae</taxon>
        <taxon>50 kb inversion clade</taxon>
        <taxon>dalbergioids sensu lato</taxon>
        <taxon>Dalbergieae</taxon>
        <taxon>Pterocarpus clade</taxon>
        <taxon>Arachis</taxon>
    </lineage>
</organism>
<evidence type="ECO:0000313" key="4">
    <source>
        <dbReference type="Proteomes" id="UP000289738"/>
    </source>
</evidence>
<accession>A0A444Y1B9</accession>
<comment type="caution">
    <text evidence="3">The sequence shown here is derived from an EMBL/GenBank/DDBJ whole genome shotgun (WGS) entry which is preliminary data.</text>
</comment>
<sequence>MMNPLDMIRSWDMIDLHADQPPQLQFETPPLPESVWNTSEEESDSAMMNPLDMIHSWDMIDLYADQPPQLQLETPPLPESVWNGEVNKICAANVGGYQPPQLQSQLCAMDVSGNQPPQPVIDECLPEAMENRRREEEAVKMIDELFADTCDYPPLQPQPQTEWDMRNMLELIADVGGHQALQPQSQLWTWEENKAFESVITNCFQDAINNRWEALAACLPGRTPAQLQEHFQKLMNDINTIHNGYPTNTPLNAAFDNMTIMTEHNPLSIPIINATTPPPLPPYSTDHQHHSEEVVPAAEEEVVPASEEVAAPTKKGYHWTEDEHSSPALMAMPKGTVN</sequence>
<evidence type="ECO:0000313" key="3">
    <source>
        <dbReference type="EMBL" id="RYQ95720.1"/>
    </source>
</evidence>
<dbReference type="PROSITE" id="PS50090">
    <property type="entry name" value="MYB_LIKE"/>
    <property type="match status" value="1"/>
</dbReference>
<dbReference type="SMART" id="SM00717">
    <property type="entry name" value="SANT"/>
    <property type="match status" value="1"/>
</dbReference>
<reference evidence="3 4" key="1">
    <citation type="submission" date="2019-01" db="EMBL/GenBank/DDBJ databases">
        <title>Sequencing of cultivated peanut Arachis hypogaea provides insights into genome evolution and oil improvement.</title>
        <authorList>
            <person name="Chen X."/>
        </authorList>
    </citation>
    <scope>NUCLEOTIDE SEQUENCE [LARGE SCALE GENOMIC DNA]</scope>
    <source>
        <strain evidence="4">cv. Fuhuasheng</strain>
        <tissue evidence="3">Leaves</tissue>
    </source>
</reference>
<evidence type="ECO:0000256" key="1">
    <source>
        <dbReference type="SAM" id="MobiDB-lite"/>
    </source>
</evidence>
<dbReference type="Proteomes" id="UP000289738">
    <property type="component" value="Chromosome B08"/>
</dbReference>
<protein>
    <recommendedName>
        <fullName evidence="2">Myb-like domain-containing protein</fullName>
    </recommendedName>
</protein>
<dbReference type="AlphaFoldDB" id="A0A444Y1B9"/>
<dbReference type="InterPro" id="IPR009057">
    <property type="entry name" value="Homeodomain-like_sf"/>
</dbReference>
<dbReference type="PANTHER" id="PTHR44042:SF67">
    <property type="entry name" value="MYB-LIKE PROTEIN I"/>
    <property type="match status" value="1"/>
</dbReference>
<dbReference type="PANTHER" id="PTHR44042">
    <property type="entry name" value="DUPLICATED HOMEODOMAIN-LIKE SUPERFAMILY PROTEIN-RELATED"/>
    <property type="match status" value="1"/>
</dbReference>
<feature type="domain" description="Myb-like" evidence="2">
    <location>
        <begin position="188"/>
        <end position="235"/>
    </location>
</feature>
<dbReference type="Pfam" id="PF00249">
    <property type="entry name" value="Myb_DNA-binding"/>
    <property type="match status" value="1"/>
</dbReference>
<dbReference type="SUPFAM" id="SSF46689">
    <property type="entry name" value="Homeodomain-like"/>
    <property type="match status" value="1"/>
</dbReference>
<name>A0A444Y1B9_ARAHY</name>